<evidence type="ECO:0000256" key="6">
    <source>
        <dbReference type="ARBA" id="ARBA00023002"/>
    </source>
</evidence>
<dbReference type="PANTHER" id="PTHR23289:SF2">
    <property type="entry name" value="CYTOCHROME C OXIDASE ASSEMBLY PROTEIN COX15 HOMOLOG"/>
    <property type="match status" value="1"/>
</dbReference>
<accession>A0A830D0R5</accession>
<dbReference type="Pfam" id="PF02628">
    <property type="entry name" value="COX15-CtaA"/>
    <property type="match status" value="1"/>
</dbReference>
<comment type="pathway">
    <text evidence="10">Porphyrin-containing compound metabolism; heme A biosynthesis; heme A from heme O: step 1/1.</text>
</comment>
<dbReference type="GO" id="GO:0005743">
    <property type="term" value="C:mitochondrial inner membrane"/>
    <property type="evidence" value="ECO:0007669"/>
    <property type="project" value="TreeGrafter"/>
</dbReference>
<comment type="cofactor">
    <cofactor evidence="1">
        <name>heme b</name>
        <dbReference type="ChEBI" id="CHEBI:60344"/>
    </cofactor>
</comment>
<evidence type="ECO:0000256" key="2">
    <source>
        <dbReference type="ARBA" id="ARBA00004141"/>
    </source>
</evidence>
<evidence type="ECO:0000256" key="4">
    <source>
        <dbReference type="ARBA" id="ARBA00022723"/>
    </source>
</evidence>
<evidence type="ECO:0000256" key="8">
    <source>
        <dbReference type="ARBA" id="ARBA00023133"/>
    </source>
</evidence>
<keyword evidence="7" id="KW-0408">Iron</keyword>
<keyword evidence="8" id="KW-0350">Heme biosynthesis</keyword>
<dbReference type="PANTHER" id="PTHR23289">
    <property type="entry name" value="CYTOCHROME C OXIDASE ASSEMBLY PROTEIN COX15"/>
    <property type="match status" value="1"/>
</dbReference>
<evidence type="ECO:0000256" key="5">
    <source>
        <dbReference type="ARBA" id="ARBA00022989"/>
    </source>
</evidence>
<keyword evidence="13" id="KW-1185">Reference proteome</keyword>
<keyword evidence="5" id="KW-1133">Transmembrane helix</keyword>
<keyword evidence="9" id="KW-0472">Membrane</keyword>
<comment type="caution">
    <text evidence="12">The sequence shown here is derived from an EMBL/GenBank/DDBJ whole genome shotgun (WGS) entry which is preliminary data.</text>
</comment>
<dbReference type="GO" id="GO:0006784">
    <property type="term" value="P:heme A biosynthetic process"/>
    <property type="evidence" value="ECO:0007669"/>
    <property type="project" value="InterPro"/>
</dbReference>
<reference evidence="12" key="1">
    <citation type="submission" date="2020-07" db="EMBL/GenBank/DDBJ databases">
        <title>Ethylene signaling mediates host invasion by parasitic plants.</title>
        <authorList>
            <person name="Yoshida S."/>
        </authorList>
    </citation>
    <scope>NUCLEOTIDE SEQUENCE</scope>
    <source>
        <strain evidence="12">Okayama</strain>
    </source>
</reference>
<dbReference type="GO" id="GO:0016653">
    <property type="term" value="F:oxidoreductase activity, acting on NAD(P)H, heme protein as acceptor"/>
    <property type="evidence" value="ECO:0007669"/>
    <property type="project" value="TreeGrafter"/>
</dbReference>
<dbReference type="AlphaFoldDB" id="A0A830D0R5"/>
<name>A0A830D0R5_9LAMI</name>
<organism evidence="12 13">
    <name type="scientific">Phtheirospermum japonicum</name>
    <dbReference type="NCBI Taxonomy" id="374723"/>
    <lineage>
        <taxon>Eukaryota</taxon>
        <taxon>Viridiplantae</taxon>
        <taxon>Streptophyta</taxon>
        <taxon>Embryophyta</taxon>
        <taxon>Tracheophyta</taxon>
        <taxon>Spermatophyta</taxon>
        <taxon>Magnoliopsida</taxon>
        <taxon>eudicotyledons</taxon>
        <taxon>Gunneridae</taxon>
        <taxon>Pentapetalae</taxon>
        <taxon>asterids</taxon>
        <taxon>lamiids</taxon>
        <taxon>Lamiales</taxon>
        <taxon>Orobanchaceae</taxon>
        <taxon>Orobanchaceae incertae sedis</taxon>
        <taxon>Phtheirospermum</taxon>
    </lineage>
</organism>
<evidence type="ECO:0000256" key="1">
    <source>
        <dbReference type="ARBA" id="ARBA00001970"/>
    </source>
</evidence>
<comment type="catalytic activity">
    <reaction evidence="11">
        <text>Fe(II)-heme o + 2 A + H2O = Fe(II)-heme a + 2 AH2</text>
        <dbReference type="Rhea" id="RHEA:63388"/>
        <dbReference type="ChEBI" id="CHEBI:13193"/>
        <dbReference type="ChEBI" id="CHEBI:15377"/>
        <dbReference type="ChEBI" id="CHEBI:17499"/>
        <dbReference type="ChEBI" id="CHEBI:60530"/>
        <dbReference type="ChEBI" id="CHEBI:61715"/>
        <dbReference type="EC" id="1.17.99.9"/>
    </reaction>
    <physiologicalReaction direction="left-to-right" evidence="11">
        <dbReference type="Rhea" id="RHEA:63389"/>
    </physiologicalReaction>
</comment>
<dbReference type="InterPro" id="IPR003780">
    <property type="entry name" value="COX15/CtaA_fam"/>
</dbReference>
<evidence type="ECO:0000256" key="11">
    <source>
        <dbReference type="ARBA" id="ARBA00048044"/>
    </source>
</evidence>
<dbReference type="GO" id="GO:0120547">
    <property type="term" value="F:heme A synthase activity"/>
    <property type="evidence" value="ECO:0007669"/>
    <property type="project" value="UniProtKB-EC"/>
</dbReference>
<evidence type="ECO:0000256" key="7">
    <source>
        <dbReference type="ARBA" id="ARBA00023004"/>
    </source>
</evidence>
<dbReference type="Proteomes" id="UP000653305">
    <property type="component" value="Unassembled WGS sequence"/>
</dbReference>
<proteinExistence type="predicted"/>
<evidence type="ECO:0000256" key="3">
    <source>
        <dbReference type="ARBA" id="ARBA00022692"/>
    </source>
</evidence>
<keyword evidence="3" id="KW-0812">Transmembrane</keyword>
<dbReference type="EMBL" id="BMAC01001190">
    <property type="protein sequence ID" value="GFQ06228.1"/>
    <property type="molecule type" value="Genomic_DNA"/>
</dbReference>
<protein>
    <submittedName>
        <fullName evidence="12">Cytochrome c oxidase assembly protein cox15</fullName>
    </submittedName>
</protein>
<dbReference type="InterPro" id="IPR023754">
    <property type="entry name" value="HemeA_Synthase_type2"/>
</dbReference>
<sequence length="229" mass="25663">MSRLIVILRKSKSLTQKFSSSNSREWKTFSTHCGFSSESQSRFYSSFSRFSSNVKTSITRSCVGCGLRTLLQNNCKPSSRNFSTVASVSTKKTEGLKLLVTAGPHAQKAVGIWLFVSAAWVFSMVDTRWCHATDQIWPFTRLGGNSPAVSLLSRMRNELIKGRILMILSSSIGWSMLIVCGEGHWGLIGWWMVKSGLEEPISEYAEPRVSPYRLAAHLQWTILDGSFCY</sequence>
<keyword evidence="6" id="KW-0560">Oxidoreductase</keyword>
<evidence type="ECO:0000256" key="10">
    <source>
        <dbReference type="ARBA" id="ARBA00044501"/>
    </source>
</evidence>
<evidence type="ECO:0000313" key="12">
    <source>
        <dbReference type="EMBL" id="GFQ06228.1"/>
    </source>
</evidence>
<gene>
    <name evidence="12" type="ORF">PHJA_002766800</name>
</gene>
<dbReference type="OrthoDB" id="1726137at2759"/>
<dbReference type="GO" id="GO:0046872">
    <property type="term" value="F:metal ion binding"/>
    <property type="evidence" value="ECO:0007669"/>
    <property type="project" value="UniProtKB-KW"/>
</dbReference>
<comment type="subcellular location">
    <subcellularLocation>
        <location evidence="2">Membrane</location>
        <topology evidence="2">Multi-pass membrane protein</topology>
    </subcellularLocation>
</comment>
<keyword evidence="4" id="KW-0479">Metal-binding</keyword>
<evidence type="ECO:0000256" key="9">
    <source>
        <dbReference type="ARBA" id="ARBA00023136"/>
    </source>
</evidence>
<evidence type="ECO:0000313" key="13">
    <source>
        <dbReference type="Proteomes" id="UP000653305"/>
    </source>
</evidence>